<dbReference type="EC" id="2.7.7.85" evidence="11"/>
<keyword evidence="6" id="KW-0547">Nucleotide-binding</keyword>
<evidence type="ECO:0000256" key="3">
    <source>
        <dbReference type="ARBA" id="ARBA00022679"/>
    </source>
</evidence>
<dbReference type="SUPFAM" id="SSF143597">
    <property type="entry name" value="YojJ-like"/>
    <property type="match status" value="1"/>
</dbReference>
<dbReference type="Gene3D" id="3.40.1700.10">
    <property type="entry name" value="DNA integrity scanning protein, DisA, N-terminal domain"/>
    <property type="match status" value="1"/>
</dbReference>
<keyword evidence="3 11" id="KW-0808">Transferase</keyword>
<evidence type="ECO:0000256" key="2">
    <source>
        <dbReference type="ARBA" id="ARBA00022475"/>
    </source>
</evidence>
<name>A0A645F7J9_9ZZZZ</name>
<dbReference type="GO" id="GO:0005524">
    <property type="term" value="F:ATP binding"/>
    <property type="evidence" value="ECO:0007669"/>
    <property type="project" value="UniProtKB-KW"/>
</dbReference>
<evidence type="ECO:0000256" key="9">
    <source>
        <dbReference type="ARBA" id="ARBA00023136"/>
    </source>
</evidence>
<dbReference type="GO" id="GO:0106408">
    <property type="term" value="F:diadenylate cyclase activity"/>
    <property type="evidence" value="ECO:0007669"/>
    <property type="project" value="UniProtKB-EC"/>
</dbReference>
<keyword evidence="9" id="KW-0472">Membrane</keyword>
<evidence type="ECO:0000313" key="11">
    <source>
        <dbReference type="EMBL" id="MPN09502.1"/>
    </source>
</evidence>
<organism evidence="11">
    <name type="scientific">bioreactor metagenome</name>
    <dbReference type="NCBI Taxonomy" id="1076179"/>
    <lineage>
        <taxon>unclassified sequences</taxon>
        <taxon>metagenomes</taxon>
        <taxon>ecological metagenomes</taxon>
    </lineage>
</organism>
<evidence type="ECO:0000256" key="1">
    <source>
        <dbReference type="ARBA" id="ARBA00000877"/>
    </source>
</evidence>
<dbReference type="Pfam" id="PF02457">
    <property type="entry name" value="DAC"/>
    <property type="match status" value="1"/>
</dbReference>
<proteinExistence type="predicted"/>
<keyword evidence="2" id="KW-1003">Cell membrane</keyword>
<evidence type="ECO:0000259" key="10">
    <source>
        <dbReference type="PROSITE" id="PS51794"/>
    </source>
</evidence>
<evidence type="ECO:0000256" key="4">
    <source>
        <dbReference type="ARBA" id="ARBA00022692"/>
    </source>
</evidence>
<evidence type="ECO:0000256" key="5">
    <source>
        <dbReference type="ARBA" id="ARBA00022695"/>
    </source>
</evidence>
<keyword evidence="5 11" id="KW-0548">Nucleotidyltransferase</keyword>
<keyword evidence="8" id="KW-1133">Transmembrane helix</keyword>
<sequence>MQNTALIRDMQTAILSLSHRRVGALIVFEQKTGLGDIIGTGTRIEGLLSGALIENIFEPNTPLHDGAVVVRGSTLIAAGCFLPLSDDLTVSRELGTRHRAALGVSSVSDSITIIVSEETGAISIARDGKLVRYIDAKALNNVLESLFLQAGNSSAFSWLKRKPTEGSHEHS</sequence>
<dbReference type="InterPro" id="IPR003390">
    <property type="entry name" value="DNA_integrity_scan_DisA_N"/>
</dbReference>
<keyword evidence="7" id="KW-0067">ATP-binding</keyword>
<evidence type="ECO:0000256" key="7">
    <source>
        <dbReference type="ARBA" id="ARBA00022840"/>
    </source>
</evidence>
<protein>
    <submittedName>
        <fullName evidence="11">Cyclic di-AMP synthase CdaA</fullName>
        <ecNumber evidence="11">2.7.7.85</ecNumber>
    </submittedName>
</protein>
<dbReference type="PROSITE" id="PS51794">
    <property type="entry name" value="DAC"/>
    <property type="match status" value="1"/>
</dbReference>
<dbReference type="PANTHER" id="PTHR34185">
    <property type="entry name" value="DIADENYLATE CYCLASE"/>
    <property type="match status" value="1"/>
</dbReference>
<dbReference type="FunFam" id="3.40.1700.10:FF:000002">
    <property type="entry name" value="Diadenylate cyclase"/>
    <property type="match status" value="1"/>
</dbReference>
<gene>
    <name evidence="11" type="primary">cdaA_30</name>
    <name evidence="11" type="ORF">SDC9_156792</name>
</gene>
<keyword evidence="4" id="KW-0812">Transmembrane</keyword>
<accession>A0A645F7J9</accession>
<dbReference type="AlphaFoldDB" id="A0A645F7J9"/>
<comment type="catalytic activity">
    <reaction evidence="1">
        <text>2 ATP = 3',3'-c-di-AMP + 2 diphosphate</text>
        <dbReference type="Rhea" id="RHEA:35655"/>
        <dbReference type="ChEBI" id="CHEBI:30616"/>
        <dbReference type="ChEBI" id="CHEBI:33019"/>
        <dbReference type="ChEBI" id="CHEBI:71500"/>
        <dbReference type="EC" id="2.7.7.85"/>
    </reaction>
</comment>
<feature type="domain" description="DAC" evidence="10">
    <location>
        <begin position="1"/>
        <end position="136"/>
    </location>
</feature>
<dbReference type="InterPro" id="IPR050338">
    <property type="entry name" value="DisA"/>
</dbReference>
<dbReference type="InterPro" id="IPR036888">
    <property type="entry name" value="DNA_integrity_DisA_N_sf"/>
</dbReference>
<comment type="caution">
    <text evidence="11">The sequence shown here is derived from an EMBL/GenBank/DDBJ whole genome shotgun (WGS) entry which is preliminary data.</text>
</comment>
<dbReference type="EMBL" id="VSSQ01055614">
    <property type="protein sequence ID" value="MPN09502.1"/>
    <property type="molecule type" value="Genomic_DNA"/>
</dbReference>
<dbReference type="PANTHER" id="PTHR34185:SF1">
    <property type="entry name" value="DIADENYLATE CYCLASE"/>
    <property type="match status" value="1"/>
</dbReference>
<reference evidence="11" key="1">
    <citation type="submission" date="2019-08" db="EMBL/GenBank/DDBJ databases">
        <authorList>
            <person name="Kucharzyk K."/>
            <person name="Murdoch R.W."/>
            <person name="Higgins S."/>
            <person name="Loffler F."/>
        </authorList>
    </citation>
    <scope>NUCLEOTIDE SEQUENCE</scope>
</reference>
<evidence type="ECO:0000256" key="6">
    <source>
        <dbReference type="ARBA" id="ARBA00022741"/>
    </source>
</evidence>
<dbReference type="GO" id="GO:0004016">
    <property type="term" value="F:adenylate cyclase activity"/>
    <property type="evidence" value="ECO:0007669"/>
    <property type="project" value="TreeGrafter"/>
</dbReference>
<evidence type="ECO:0000256" key="8">
    <source>
        <dbReference type="ARBA" id="ARBA00022989"/>
    </source>
</evidence>